<keyword evidence="4" id="KW-1185">Reference proteome</keyword>
<keyword evidence="2" id="KW-1133">Transmembrane helix</keyword>
<dbReference type="AlphaFoldDB" id="A0A2C6KZZ0"/>
<evidence type="ECO:0000313" key="4">
    <source>
        <dbReference type="Proteomes" id="UP000221165"/>
    </source>
</evidence>
<name>A0A2C6KZZ0_9APIC</name>
<gene>
    <name evidence="3" type="ORF">CSUI_004583</name>
</gene>
<dbReference type="VEuPathDB" id="ToxoDB:CSUI_004583"/>
<evidence type="ECO:0000256" key="1">
    <source>
        <dbReference type="SAM" id="MobiDB-lite"/>
    </source>
</evidence>
<dbReference type="Proteomes" id="UP000221165">
    <property type="component" value="Unassembled WGS sequence"/>
</dbReference>
<feature type="transmembrane region" description="Helical" evidence="2">
    <location>
        <begin position="104"/>
        <end position="122"/>
    </location>
</feature>
<evidence type="ECO:0000256" key="2">
    <source>
        <dbReference type="SAM" id="Phobius"/>
    </source>
</evidence>
<comment type="caution">
    <text evidence="3">The sequence shown here is derived from an EMBL/GenBank/DDBJ whole genome shotgun (WGS) entry which is preliminary data.</text>
</comment>
<feature type="non-terminal residue" evidence="3">
    <location>
        <position position="1"/>
    </location>
</feature>
<feature type="compositionally biased region" description="Basic and acidic residues" evidence="1">
    <location>
        <begin position="1"/>
        <end position="17"/>
    </location>
</feature>
<organism evidence="3 4">
    <name type="scientific">Cystoisospora suis</name>
    <dbReference type="NCBI Taxonomy" id="483139"/>
    <lineage>
        <taxon>Eukaryota</taxon>
        <taxon>Sar</taxon>
        <taxon>Alveolata</taxon>
        <taxon>Apicomplexa</taxon>
        <taxon>Conoidasida</taxon>
        <taxon>Coccidia</taxon>
        <taxon>Eucoccidiorida</taxon>
        <taxon>Eimeriorina</taxon>
        <taxon>Sarcocystidae</taxon>
        <taxon>Cystoisospora</taxon>
    </lineage>
</organism>
<sequence length="123" mass="14178">GDSDRGSKQAGRAERERRQRKASQQTSTDQRRSISYLLRKKRSIGLLVCIACVFYRNITDVYTSLVVGQWQFLKDASMTLHSPPPCPPSCTSERLYLPNYLKSIYLSLVYLSILVELLEMFLR</sequence>
<protein>
    <recommendedName>
        <fullName evidence="5">Transmembrane protein</fullName>
    </recommendedName>
</protein>
<keyword evidence="2" id="KW-0812">Transmembrane</keyword>
<evidence type="ECO:0000313" key="3">
    <source>
        <dbReference type="EMBL" id="PHJ21568.1"/>
    </source>
</evidence>
<feature type="non-terminal residue" evidence="3">
    <location>
        <position position="123"/>
    </location>
</feature>
<reference evidence="3 4" key="1">
    <citation type="journal article" date="2017" name="Int. J. Parasitol.">
        <title>The genome of the protozoan parasite Cystoisospora suis and a reverse vaccinology approach to identify vaccine candidates.</title>
        <authorList>
            <person name="Palmieri N."/>
            <person name="Shrestha A."/>
            <person name="Ruttkowski B."/>
            <person name="Beck T."/>
            <person name="Vogl C."/>
            <person name="Tomley F."/>
            <person name="Blake D.P."/>
            <person name="Joachim A."/>
        </authorList>
    </citation>
    <scope>NUCLEOTIDE SEQUENCE [LARGE SCALE GENOMIC DNA]</scope>
    <source>
        <strain evidence="3 4">Wien I</strain>
    </source>
</reference>
<dbReference type="RefSeq" id="XP_067923250.1">
    <property type="nucleotide sequence ID" value="XM_068064771.1"/>
</dbReference>
<keyword evidence="2" id="KW-0472">Membrane</keyword>
<accession>A0A2C6KZZ0</accession>
<dbReference type="EMBL" id="MIGC01002154">
    <property type="protein sequence ID" value="PHJ21568.1"/>
    <property type="molecule type" value="Genomic_DNA"/>
</dbReference>
<proteinExistence type="predicted"/>
<evidence type="ECO:0008006" key="5">
    <source>
        <dbReference type="Google" id="ProtNLM"/>
    </source>
</evidence>
<feature type="transmembrane region" description="Helical" evidence="2">
    <location>
        <begin position="42"/>
        <end position="58"/>
    </location>
</feature>
<dbReference type="GeneID" id="94427982"/>
<feature type="region of interest" description="Disordered" evidence="1">
    <location>
        <begin position="1"/>
        <end position="32"/>
    </location>
</feature>